<dbReference type="Proteomes" id="UP000066549">
    <property type="component" value="Chromosome"/>
</dbReference>
<dbReference type="Gene3D" id="3.90.226.10">
    <property type="entry name" value="2-enoyl-CoA Hydratase, Chain A, domain 1"/>
    <property type="match status" value="1"/>
</dbReference>
<name>A0A0H4J2Y2_9PROT</name>
<dbReference type="AlphaFoldDB" id="A0A0H4J2Y2"/>
<feature type="domain" description="Peptidase S49" evidence="6">
    <location>
        <begin position="132"/>
        <end position="270"/>
    </location>
</feature>
<dbReference type="SUPFAM" id="SSF52096">
    <property type="entry name" value="ClpP/crotonase"/>
    <property type="match status" value="1"/>
</dbReference>
<dbReference type="NCBIfam" id="TIGR00706">
    <property type="entry name" value="SppA_dom"/>
    <property type="match status" value="1"/>
</dbReference>
<evidence type="ECO:0000313" key="7">
    <source>
        <dbReference type="EMBL" id="AKO66375.1"/>
    </source>
</evidence>
<dbReference type="EMBL" id="CP011002">
    <property type="protein sequence ID" value="AKO66375.1"/>
    <property type="molecule type" value="Genomic_DNA"/>
</dbReference>
<sequence>MTVKNKDQEVKDQALNTLLNNIFLENRRSRRWSNFFKIVTFLYLFILLFIFLSKPGDQINTSGDFTALVKLNGIISSESEINAEDAIKSLQKAMKNDGTKGLIISINSPGGSPVQSAMINDEIKRLKLIYPEKPIKVVVEDVCASGGYYIAVAADDIYANKSSIVGSIGVLMNGFGFDQAIEKLGIERRLMTAGKNKGILDPFQPIDPTHRKHVQQLLDEVHQQFITAVKEGRGDRLSEDQSIFSGLFWNGESAYKLGLIDGFGTVSSIAKDVIGYEKVIDFTTYETFADRFAKKLGAGIGSVLHSQVINKNYQLN</sequence>
<evidence type="ECO:0000256" key="3">
    <source>
        <dbReference type="ARBA" id="ARBA00022801"/>
    </source>
</evidence>
<dbReference type="InterPro" id="IPR004635">
    <property type="entry name" value="Pept_S49_SppA"/>
</dbReference>
<keyword evidence="3" id="KW-0378">Hydrolase</keyword>
<keyword evidence="4" id="KW-0720">Serine protease</keyword>
<keyword evidence="8" id="KW-1185">Reference proteome</keyword>
<evidence type="ECO:0000256" key="5">
    <source>
        <dbReference type="SAM" id="Phobius"/>
    </source>
</evidence>
<dbReference type="Gene3D" id="6.20.330.10">
    <property type="match status" value="1"/>
</dbReference>
<dbReference type="PANTHER" id="PTHR42987">
    <property type="entry name" value="PEPTIDASE S49"/>
    <property type="match status" value="1"/>
</dbReference>
<dbReference type="CDD" id="cd07023">
    <property type="entry name" value="S49_Sppa_N_C"/>
    <property type="match status" value="1"/>
</dbReference>
<reference evidence="7 8" key="1">
    <citation type="submission" date="2015-03" db="EMBL/GenBank/DDBJ databases">
        <title>Comparative analysis of the OM43 clade including a novel species from Red Sea uncovers genomic and metabolic diversity among marine methylotrophs.</title>
        <authorList>
            <person name="Jimenez-Infante F."/>
            <person name="Ngugi D.K."/>
            <person name="Vinu M."/>
            <person name="Alam I."/>
            <person name="Kamau A."/>
            <person name="Blom J."/>
            <person name="Bajic V.B."/>
            <person name="Stingl U."/>
        </authorList>
    </citation>
    <scope>NUCLEOTIDE SEQUENCE [LARGE SCALE GENOMIC DNA]</scope>
    <source>
        <strain evidence="7 8">MBRSH7</strain>
    </source>
</reference>
<feature type="transmembrane region" description="Helical" evidence="5">
    <location>
        <begin position="35"/>
        <end position="52"/>
    </location>
</feature>
<evidence type="ECO:0000256" key="2">
    <source>
        <dbReference type="ARBA" id="ARBA00022670"/>
    </source>
</evidence>
<gene>
    <name evidence="7" type="ORF">VI33_06925</name>
</gene>
<evidence type="ECO:0000259" key="6">
    <source>
        <dbReference type="Pfam" id="PF01343"/>
    </source>
</evidence>
<dbReference type="PATRIC" id="fig|1623450.3.peg.1383"/>
<accession>A0A0H4J2Y2</accession>
<evidence type="ECO:0000256" key="1">
    <source>
        <dbReference type="ARBA" id="ARBA00008683"/>
    </source>
</evidence>
<dbReference type="InterPro" id="IPR047272">
    <property type="entry name" value="S49_SppA_C"/>
</dbReference>
<proteinExistence type="inferred from homology"/>
<dbReference type="InterPro" id="IPR029045">
    <property type="entry name" value="ClpP/crotonase-like_dom_sf"/>
</dbReference>
<dbReference type="PANTHER" id="PTHR42987:SF8">
    <property type="entry name" value="PROTEINASE"/>
    <property type="match status" value="1"/>
</dbReference>
<evidence type="ECO:0000256" key="4">
    <source>
        <dbReference type="ARBA" id="ARBA00022825"/>
    </source>
</evidence>
<protein>
    <submittedName>
        <fullName evidence="7">Peptidase S49</fullName>
    </submittedName>
</protein>
<evidence type="ECO:0000313" key="8">
    <source>
        <dbReference type="Proteomes" id="UP000066549"/>
    </source>
</evidence>
<dbReference type="Pfam" id="PF01343">
    <property type="entry name" value="Peptidase_S49"/>
    <property type="match status" value="1"/>
</dbReference>
<keyword evidence="5" id="KW-0472">Membrane</keyword>
<comment type="similarity">
    <text evidence="1">Belongs to the peptidase S49 family.</text>
</comment>
<dbReference type="GO" id="GO:0008236">
    <property type="term" value="F:serine-type peptidase activity"/>
    <property type="evidence" value="ECO:0007669"/>
    <property type="project" value="UniProtKB-KW"/>
</dbReference>
<dbReference type="OrthoDB" id="9764363at2"/>
<keyword evidence="2" id="KW-0645">Protease</keyword>
<organism evidence="7 8">
    <name type="scientific">Methylophilales bacterium MBRS-H7</name>
    <dbReference type="NCBI Taxonomy" id="1623450"/>
    <lineage>
        <taxon>Bacteria</taxon>
        <taxon>Pseudomonadati</taxon>
        <taxon>Pseudomonadota</taxon>
        <taxon>Betaproteobacteria</taxon>
        <taxon>Nitrosomonadales</taxon>
        <taxon>OM43 clade</taxon>
    </lineage>
</organism>
<keyword evidence="5" id="KW-0812">Transmembrane</keyword>
<dbReference type="InterPro" id="IPR002142">
    <property type="entry name" value="Peptidase_S49"/>
</dbReference>
<keyword evidence="5" id="KW-1133">Transmembrane helix</keyword>
<dbReference type="GO" id="GO:0006508">
    <property type="term" value="P:proteolysis"/>
    <property type="evidence" value="ECO:0007669"/>
    <property type="project" value="UniProtKB-KW"/>
</dbReference>